<dbReference type="Proteomes" id="UP000216984">
    <property type="component" value="Unassembled WGS sequence"/>
</dbReference>
<dbReference type="RefSeq" id="WP_094626130.1">
    <property type="nucleotide sequence ID" value="NZ_NEFY01000035.1"/>
</dbReference>
<reference evidence="1 2" key="1">
    <citation type="submission" date="2017-06" db="EMBL/GenBank/DDBJ databases">
        <title>Draft genome sequence of the halophilic bacterium Marinobacter vinifirmus FB1.</title>
        <authorList>
            <person name="Stepanov V.G."/>
            <person name="Roberts D.J."/>
            <person name="Fox G.E."/>
        </authorList>
    </citation>
    <scope>NUCLEOTIDE SEQUENCE [LARGE SCALE GENOMIC DNA]</scope>
    <source>
        <strain evidence="1 2">FB1</strain>
    </source>
</reference>
<sequence length="102" mass="11471">MQNAVKKPVGVLKFKLGAVVMTRGVSELMKEHGLEPIQYLRRHAHGDWGDLSDQDKATNEDAVIHGGRIFSAYNLSDMPESRLWVITEADRSVTTFLLPSEY</sequence>
<dbReference type="EMBL" id="NEFY01000035">
    <property type="protein sequence ID" value="OZC34606.1"/>
    <property type="molecule type" value="Genomic_DNA"/>
</dbReference>
<evidence type="ECO:0000313" key="2">
    <source>
        <dbReference type="Proteomes" id="UP000216984"/>
    </source>
</evidence>
<comment type="caution">
    <text evidence="1">The sequence shown here is derived from an EMBL/GenBank/DDBJ whole genome shotgun (WGS) entry which is preliminary data.</text>
</comment>
<organism evidence="1 2">
    <name type="scientific">Marinobacter vinifirmus</name>
    <dbReference type="NCBI Taxonomy" id="355591"/>
    <lineage>
        <taxon>Bacteria</taxon>
        <taxon>Pseudomonadati</taxon>
        <taxon>Pseudomonadota</taxon>
        <taxon>Gammaproteobacteria</taxon>
        <taxon>Pseudomonadales</taxon>
        <taxon>Marinobacteraceae</taxon>
        <taxon>Marinobacter</taxon>
    </lineage>
</organism>
<dbReference type="AlphaFoldDB" id="A0A7Z1DRE3"/>
<evidence type="ECO:0008006" key="3">
    <source>
        <dbReference type="Google" id="ProtNLM"/>
    </source>
</evidence>
<proteinExistence type="predicted"/>
<keyword evidence="2" id="KW-1185">Reference proteome</keyword>
<accession>A0A7Z1DRE3</accession>
<evidence type="ECO:0000313" key="1">
    <source>
        <dbReference type="EMBL" id="OZC34606.1"/>
    </source>
</evidence>
<name>A0A7Z1DRE3_9GAMM</name>
<gene>
    <name evidence="1" type="ORF">B9Q17_10085</name>
</gene>
<protein>
    <recommendedName>
        <fullName evidence="3">Type I restriction endonuclease subunit M</fullName>
    </recommendedName>
</protein>